<dbReference type="InterPro" id="IPR022137">
    <property type="entry name" value="Znf_prot_DUF3669"/>
</dbReference>
<evidence type="ECO:0000313" key="3">
    <source>
        <dbReference type="Proteomes" id="UP001642720"/>
    </source>
</evidence>
<organism evidence="2 3">
    <name type="scientific">Trichoderma ghanense</name>
    <dbReference type="NCBI Taxonomy" id="65468"/>
    <lineage>
        <taxon>Eukaryota</taxon>
        <taxon>Fungi</taxon>
        <taxon>Dikarya</taxon>
        <taxon>Ascomycota</taxon>
        <taxon>Pezizomycotina</taxon>
        <taxon>Sordariomycetes</taxon>
        <taxon>Hypocreomycetidae</taxon>
        <taxon>Hypocreales</taxon>
        <taxon>Hypocreaceae</taxon>
        <taxon>Trichoderma</taxon>
    </lineage>
</organism>
<proteinExistence type="predicted"/>
<comment type="caution">
    <text evidence="2">The sequence shown here is derived from an EMBL/GenBank/DDBJ whole genome shotgun (WGS) entry which is preliminary data.</text>
</comment>
<reference evidence="2 3" key="1">
    <citation type="submission" date="2018-01" db="EMBL/GenBank/DDBJ databases">
        <title>Genome characterization of the sugarcane-associated fungus Trichoderma ghanense CCMA-1212 and their application in lignocelulose bioconversion.</title>
        <authorList>
            <person name="Steindorff A.S."/>
            <person name="Mendes T.D."/>
            <person name="Vilela E.S.D."/>
            <person name="Rodrigues D.S."/>
            <person name="Formighieri E.F."/>
            <person name="Melo I.S."/>
            <person name="Favaro L.C.L."/>
        </authorList>
    </citation>
    <scope>NUCLEOTIDE SEQUENCE [LARGE SCALE GENOMIC DNA]</scope>
    <source>
        <strain evidence="2 3">CCMA-1212</strain>
    </source>
</reference>
<evidence type="ECO:0000313" key="2">
    <source>
        <dbReference type="EMBL" id="TFB04256.1"/>
    </source>
</evidence>
<dbReference type="PANTHER" id="PTHR40780:SF3">
    <property type="entry name" value="DUF3669 DOMAIN-CONTAINING PROTEIN"/>
    <property type="match status" value="1"/>
</dbReference>
<sequence>MAQTTMTKMEELTISNTPTQLERIGQGRCGTVWAVPCLACDDDHNHLAMKREDGSTGRSISHEYRIHQKITRASIQSSFTSFAIPQSIGFLDAEDNAAWSVILPRLPPDYTACNAIISEKVLPVKASARRLLVQKFRPDVDEEEMLRSQSNEHCLVRPYLGRRRFRQSEMEASTGISRRRLRALSLRNYPLHMDQMEQLGLDPSGYAVAMADALAFLHWVANVDGNDVEFVLGQPRCQSDASSSTGARAISCSNDTAILGPHVVWILDFDLCRDMSLDEEGVDQANKAFWGNDPYFPRPGSSNLADERLWTIFQDRYIESGAAILHEEPDCIKRLPDLFIEQIKRARAVSSS</sequence>
<dbReference type="Proteomes" id="UP001642720">
    <property type="component" value="Unassembled WGS sequence"/>
</dbReference>
<dbReference type="PANTHER" id="PTHR40780">
    <property type="entry name" value="DUF3669 DOMAIN-CONTAINING PROTEIN"/>
    <property type="match status" value="1"/>
</dbReference>
<keyword evidence="3" id="KW-1185">Reference proteome</keyword>
<feature type="domain" description="DUF3669" evidence="1">
    <location>
        <begin position="264"/>
        <end position="328"/>
    </location>
</feature>
<protein>
    <recommendedName>
        <fullName evidence="1">DUF3669 domain-containing protein</fullName>
    </recommendedName>
</protein>
<dbReference type="EMBL" id="PPTA01000004">
    <property type="protein sequence ID" value="TFB04256.1"/>
    <property type="molecule type" value="Genomic_DNA"/>
</dbReference>
<evidence type="ECO:0000259" key="1">
    <source>
        <dbReference type="Pfam" id="PF12417"/>
    </source>
</evidence>
<dbReference type="GeneID" id="300575145"/>
<dbReference type="RefSeq" id="XP_073560457.1">
    <property type="nucleotide sequence ID" value="XM_073700695.1"/>
</dbReference>
<dbReference type="Pfam" id="PF12417">
    <property type="entry name" value="DUF3669"/>
    <property type="match status" value="1"/>
</dbReference>
<gene>
    <name evidence="2" type="ORF">CCMA1212_003344</name>
</gene>
<accession>A0ABY2H999</accession>
<name>A0ABY2H999_9HYPO</name>